<evidence type="ECO:0000313" key="3">
    <source>
        <dbReference type="Proteomes" id="UP000619295"/>
    </source>
</evidence>
<dbReference type="RefSeq" id="WP_089172845.1">
    <property type="nucleotide sequence ID" value="NZ_JACXWY010000010.1"/>
</dbReference>
<comment type="caution">
    <text evidence="2">The sequence shown here is derived from an EMBL/GenBank/DDBJ whole genome shotgun (WGS) entry which is preliminary data.</text>
</comment>
<sequence length="173" mass="19354">MTTETEQPPAEESSAPAAKASKKASAEKWGQAVMDLGFCVVPSLLLRAQRRLNLNPTQLAVLLQLCDFWWDKERKPFPSKETLSQRLSLSERQIQRYIAELEREGLVQRIERRASNGGKLSNTYDLTGLVKKLQALEPDFREAEETARAARKAVAKRGYRSPKSPVASKEAAA</sequence>
<gene>
    <name evidence="2" type="ORF">IED13_16870</name>
</gene>
<name>A0A927I2A2_9HYPH</name>
<feature type="compositionally biased region" description="Basic residues" evidence="1">
    <location>
        <begin position="151"/>
        <end position="160"/>
    </location>
</feature>
<organism evidence="2 3">
    <name type="scientific">Bosea spartocytisi</name>
    <dbReference type="NCBI Taxonomy" id="2773451"/>
    <lineage>
        <taxon>Bacteria</taxon>
        <taxon>Pseudomonadati</taxon>
        <taxon>Pseudomonadota</taxon>
        <taxon>Alphaproteobacteria</taxon>
        <taxon>Hyphomicrobiales</taxon>
        <taxon>Boseaceae</taxon>
        <taxon>Bosea</taxon>
    </lineage>
</organism>
<dbReference type="InterPro" id="IPR036388">
    <property type="entry name" value="WH-like_DNA-bd_sf"/>
</dbReference>
<dbReference type="InterPro" id="IPR036390">
    <property type="entry name" value="WH_DNA-bd_sf"/>
</dbReference>
<feature type="region of interest" description="Disordered" evidence="1">
    <location>
        <begin position="151"/>
        <end position="173"/>
    </location>
</feature>
<accession>A0A927I2A2</accession>
<evidence type="ECO:0000256" key="1">
    <source>
        <dbReference type="SAM" id="MobiDB-lite"/>
    </source>
</evidence>
<protein>
    <submittedName>
        <fullName evidence="2">Helix-turn-helix domain-containing protein</fullName>
    </submittedName>
</protein>
<feature type="region of interest" description="Disordered" evidence="1">
    <location>
        <begin position="1"/>
        <end position="22"/>
    </location>
</feature>
<dbReference type="Gene3D" id="1.10.10.10">
    <property type="entry name" value="Winged helix-like DNA-binding domain superfamily/Winged helix DNA-binding domain"/>
    <property type="match status" value="1"/>
</dbReference>
<feature type="compositionally biased region" description="Low complexity" evidence="1">
    <location>
        <begin position="8"/>
        <end position="19"/>
    </location>
</feature>
<dbReference type="SUPFAM" id="SSF46785">
    <property type="entry name" value="Winged helix' DNA-binding domain"/>
    <property type="match status" value="1"/>
</dbReference>
<dbReference type="Pfam" id="PF13730">
    <property type="entry name" value="HTH_36"/>
    <property type="match status" value="1"/>
</dbReference>
<dbReference type="Proteomes" id="UP000619295">
    <property type="component" value="Unassembled WGS sequence"/>
</dbReference>
<dbReference type="AlphaFoldDB" id="A0A927I2A2"/>
<evidence type="ECO:0000313" key="2">
    <source>
        <dbReference type="EMBL" id="MBD3847378.1"/>
    </source>
</evidence>
<dbReference type="EMBL" id="JACXWY010000010">
    <property type="protein sequence ID" value="MBD3847378.1"/>
    <property type="molecule type" value="Genomic_DNA"/>
</dbReference>
<reference evidence="2" key="1">
    <citation type="submission" date="2020-09" db="EMBL/GenBank/DDBJ databases">
        <title>Bosea spartocytisi sp. nov. a root nodule endophyte of Spartocytisus supranubius in the high mountain ecosystem fo the Teide National Park (Canary Islands, Spain).</title>
        <authorList>
            <person name="Pulido-Suarez L."/>
            <person name="Peix A."/>
            <person name="Igual J.M."/>
            <person name="Socas-Perez N."/>
            <person name="Velazquez E."/>
            <person name="Flores-Felix J.D."/>
            <person name="Leon-Barrios M."/>
        </authorList>
    </citation>
    <scope>NUCLEOTIDE SEQUENCE</scope>
    <source>
        <strain evidence="2">SSUT16</strain>
    </source>
</reference>
<proteinExistence type="predicted"/>
<keyword evidence="3" id="KW-1185">Reference proteome</keyword>